<dbReference type="PANTHER" id="PTHR43787">
    <property type="entry name" value="FEMO COFACTOR BIOSYNTHESIS PROTEIN NIFB-RELATED"/>
    <property type="match status" value="1"/>
</dbReference>
<organism evidence="4 5">
    <name type="scientific">Campylobacter lanienae NCTC 13004</name>
    <dbReference type="NCBI Taxonomy" id="1031753"/>
    <lineage>
        <taxon>Bacteria</taxon>
        <taxon>Pseudomonadati</taxon>
        <taxon>Campylobacterota</taxon>
        <taxon>Epsilonproteobacteria</taxon>
        <taxon>Campylobacterales</taxon>
        <taxon>Campylobacteraceae</taxon>
        <taxon>Campylobacter</taxon>
    </lineage>
</organism>
<evidence type="ECO:0000256" key="2">
    <source>
        <dbReference type="ARBA" id="ARBA00022485"/>
    </source>
</evidence>
<name>A0A1X9SLV7_9BACT</name>
<dbReference type="Pfam" id="PF13186">
    <property type="entry name" value="SPASM"/>
    <property type="match status" value="1"/>
</dbReference>
<evidence type="ECO:0000313" key="4">
    <source>
        <dbReference type="EMBL" id="ARQ97210.1"/>
    </source>
</evidence>
<evidence type="ECO:0000259" key="3">
    <source>
        <dbReference type="Pfam" id="PF13186"/>
    </source>
</evidence>
<comment type="cofactor">
    <cofactor evidence="1">
        <name>[4Fe-4S] cluster</name>
        <dbReference type="ChEBI" id="CHEBI:49883"/>
    </cofactor>
</comment>
<dbReference type="AlphaFoldDB" id="A0A1X9SLV7"/>
<sequence>MAKFQKVYIEISDICGCECSFCPSLNLAKFGSMDLGLYERILSQIRGKTRAICLHLLGDPLANLNLNQYLSLAYDKGFKIDLVTTGKYLKKHDFNALSKAHQISFSLSAFVDKNAKFSENYIDDLLAFCQFTQEIKSEIFINFRIQKHMINEPKFEMIKAKFEQFFGVKIGYNESRVRLAYKIFLVFKEYFEWREPNSQNPSKYCHGLISQIGIKSSGIVVPCCVDANARINLGNIGQNSLNEIINSPKAKAIIDGFKQGKAIENLCQKCEYKATLD</sequence>
<dbReference type="KEGG" id="clx:CLAN_0454"/>
<keyword evidence="2" id="KW-0004">4Fe-4S</keyword>
<dbReference type="InterPro" id="IPR023885">
    <property type="entry name" value="4Fe4S-binding_SPASM_dom"/>
</dbReference>
<protein>
    <submittedName>
        <fullName evidence="4">Radical SAM superfamily enzyme (SPASM domain)</fullName>
    </submittedName>
</protein>
<reference evidence="5" key="2">
    <citation type="journal article" date="2017" name="Genome Biol. Evol.">
        <title>Comparative genomic analysis identifies a Campylobacter clade deficient in selenium metabolism.</title>
        <authorList>
            <person name="Miller W.G."/>
            <person name="Yee E."/>
            <person name="Lopes B.S."/>
            <person name="Chapman M.H."/>
            <person name="Huynh S."/>
            <person name="Bono J.L."/>
            <person name="Parker C.T."/>
            <person name="Strachan N.J.C."/>
            <person name="Forbes K.J."/>
        </authorList>
    </citation>
    <scope>NUCLEOTIDE SEQUENCE [LARGE SCALE GENOMIC DNA]</scope>
    <source>
        <strain evidence="5">NCTC 13004</strain>
    </source>
</reference>
<dbReference type="Gene3D" id="3.20.20.70">
    <property type="entry name" value="Aldolase class I"/>
    <property type="match status" value="1"/>
</dbReference>
<dbReference type="CDD" id="cd21122">
    <property type="entry name" value="SPASM_rSAM"/>
    <property type="match status" value="1"/>
</dbReference>
<dbReference type="InterPro" id="IPR058240">
    <property type="entry name" value="rSAM_sf"/>
</dbReference>
<keyword evidence="2" id="KW-0411">Iron-sulfur</keyword>
<dbReference type="EMBL" id="CP015578">
    <property type="protein sequence ID" value="ARQ97210.1"/>
    <property type="molecule type" value="Genomic_DNA"/>
</dbReference>
<dbReference type="GeneID" id="46920928"/>
<gene>
    <name evidence="4" type="ORF">CLAN_0454</name>
</gene>
<dbReference type="CDD" id="cd01335">
    <property type="entry name" value="Radical_SAM"/>
    <property type="match status" value="1"/>
</dbReference>
<dbReference type="Proteomes" id="UP000202031">
    <property type="component" value="Chromosome"/>
</dbReference>
<dbReference type="RefSeq" id="WP_167368920.1">
    <property type="nucleotide sequence ID" value="NZ_CP015578.1"/>
</dbReference>
<dbReference type="SUPFAM" id="SSF102114">
    <property type="entry name" value="Radical SAM enzymes"/>
    <property type="match status" value="1"/>
</dbReference>
<dbReference type="InterPro" id="IPR013785">
    <property type="entry name" value="Aldolase_TIM"/>
</dbReference>
<dbReference type="GO" id="GO:0051539">
    <property type="term" value="F:4 iron, 4 sulfur cluster binding"/>
    <property type="evidence" value="ECO:0007669"/>
    <property type="project" value="UniProtKB-KW"/>
</dbReference>
<keyword evidence="2" id="KW-0479">Metal-binding</keyword>
<proteinExistence type="predicted"/>
<evidence type="ECO:0000256" key="1">
    <source>
        <dbReference type="ARBA" id="ARBA00001966"/>
    </source>
</evidence>
<feature type="domain" description="4Fe4S-binding SPASM" evidence="3">
    <location>
        <begin position="205"/>
        <end position="271"/>
    </location>
</feature>
<keyword evidence="2" id="KW-0408">Iron</keyword>
<evidence type="ECO:0000313" key="5">
    <source>
        <dbReference type="Proteomes" id="UP000202031"/>
    </source>
</evidence>
<accession>A0A1X9SLV7</accession>
<dbReference type="PANTHER" id="PTHR43787:SF10">
    <property type="entry name" value="COFACTOR MODIFYING PROTEIN"/>
    <property type="match status" value="1"/>
</dbReference>
<reference evidence="5" key="1">
    <citation type="journal article" date="2017" name="Genome Biol. Evol.">
        <title>Comparative Genomic Analysis Identifies a Campylobacter Clade Deficient in Selenium Metabolism.</title>
        <authorList>
            <person name="Miller W.G."/>
            <person name="Yee E."/>
            <person name="Lopes B.S."/>
            <person name="Chapman M.H."/>
            <person name="Huynh S."/>
            <person name="Bono J.L."/>
            <person name="Parker C.T."/>
            <person name="Strachan N.J.C."/>
            <person name="Forbes K.J."/>
        </authorList>
    </citation>
    <scope>NUCLEOTIDE SEQUENCE [LARGE SCALE GENOMIC DNA]</scope>
    <source>
        <strain evidence="5">NCTC 13004</strain>
    </source>
</reference>